<dbReference type="InterPro" id="IPR001245">
    <property type="entry name" value="Ser-Thr/Tyr_kinase_cat_dom"/>
</dbReference>
<dbReference type="FunFam" id="1.10.510.10:FF:000477">
    <property type="entry name" value="Receptor protein kinase CRINKLY4"/>
    <property type="match status" value="1"/>
</dbReference>
<dbReference type="PANTHER" id="PTHR46146">
    <property type="entry name" value="SERINE/THREONINE-PROTEIN KINASE-LIKE PROTEIN CCR4"/>
    <property type="match status" value="1"/>
</dbReference>
<dbReference type="FunFam" id="3.30.200.20:FF:000638">
    <property type="entry name" value="serine/threonine-protein kinase-like protein ACR4"/>
    <property type="match status" value="1"/>
</dbReference>
<dbReference type="GeneID" id="104589088"/>
<keyword evidence="1" id="KW-1185">Reference proteome</keyword>
<dbReference type="Gene3D" id="1.10.510.10">
    <property type="entry name" value="Transferase(Phosphotransferase) domain 1"/>
    <property type="match status" value="1"/>
</dbReference>
<dbReference type="GO" id="GO:0004674">
    <property type="term" value="F:protein serine/threonine kinase activity"/>
    <property type="evidence" value="ECO:0000318"/>
    <property type="project" value="GO_Central"/>
</dbReference>
<dbReference type="OrthoDB" id="4062651at2759"/>
<dbReference type="FunCoup" id="A0A1U7Z496">
    <property type="interactions" value="832"/>
</dbReference>
<dbReference type="InterPro" id="IPR000719">
    <property type="entry name" value="Prot_kinase_dom"/>
</dbReference>
<name>A0A1U7Z496_NELNU</name>
<evidence type="ECO:0000313" key="2">
    <source>
        <dbReference type="RefSeq" id="XP_010245579.1"/>
    </source>
</evidence>
<dbReference type="OMA" id="CPRICDY"/>
<proteinExistence type="predicted"/>
<reference evidence="2" key="1">
    <citation type="submission" date="2025-08" db="UniProtKB">
        <authorList>
            <consortium name="RefSeq"/>
        </authorList>
    </citation>
    <scope>IDENTIFICATION</scope>
</reference>
<dbReference type="Proteomes" id="UP000189703">
    <property type="component" value="Unplaced"/>
</dbReference>
<dbReference type="PROSITE" id="PS50011">
    <property type="entry name" value="PROTEIN_KINASE_DOM"/>
    <property type="match status" value="1"/>
</dbReference>
<dbReference type="GO" id="GO:0016020">
    <property type="term" value="C:membrane"/>
    <property type="evidence" value="ECO:0000318"/>
    <property type="project" value="GO_Central"/>
</dbReference>
<dbReference type="KEGG" id="nnu:104589088"/>
<sequence length="335" mass="36924">MSQVGIIAYDGVMALLATALLLLGVALIFILCKKKEPAAVESEESLHLKLSVRAYSLTDVDAATDGFNKRQIIGQGRLGTVYEAHLTGGELIAIKRIHPRLVLSNAGFGFSSIVKSLSFADHPHIVPIIGFSEAPGERIILMEFMGMRSLDYHLHHDCNGAAFLDWGRRLQIAAGAARGIKYLHEDMTPHVVHGCVKPSNILIDLRICARVGDYGLFFLAPQERRGLVGYVDAEYWTEKRVCKASDVFGFGVVLLELLSGRRCEEGMLVEWALPFIKDMKIEEILDPGLQLPSDIKPLVRLAKVASACVSNSRKNRPSIVQVVTILNSLEMEFCN</sequence>
<dbReference type="AlphaFoldDB" id="A0A1U7Z496"/>
<dbReference type="Pfam" id="PF07714">
    <property type="entry name" value="PK_Tyr_Ser-Thr"/>
    <property type="match status" value="1"/>
</dbReference>
<dbReference type="GO" id="GO:0005524">
    <property type="term" value="F:ATP binding"/>
    <property type="evidence" value="ECO:0007669"/>
    <property type="project" value="InterPro"/>
</dbReference>
<dbReference type="Gene3D" id="3.30.200.20">
    <property type="entry name" value="Phosphorylase Kinase, domain 1"/>
    <property type="match status" value="1"/>
</dbReference>
<gene>
    <name evidence="2" type="primary">LOC104589088</name>
</gene>
<dbReference type="PIRSF" id="PIRSF000654">
    <property type="entry name" value="Integrin-linked_kinase"/>
    <property type="match status" value="1"/>
</dbReference>
<accession>A0A1U7Z496</accession>
<dbReference type="RefSeq" id="XP_010245579.1">
    <property type="nucleotide sequence ID" value="XM_010247277.2"/>
</dbReference>
<dbReference type="InterPro" id="IPR011009">
    <property type="entry name" value="Kinase-like_dom_sf"/>
</dbReference>
<organism evidence="1 2">
    <name type="scientific">Nelumbo nucifera</name>
    <name type="common">Sacred lotus</name>
    <dbReference type="NCBI Taxonomy" id="4432"/>
    <lineage>
        <taxon>Eukaryota</taxon>
        <taxon>Viridiplantae</taxon>
        <taxon>Streptophyta</taxon>
        <taxon>Embryophyta</taxon>
        <taxon>Tracheophyta</taxon>
        <taxon>Spermatophyta</taxon>
        <taxon>Magnoliopsida</taxon>
        <taxon>Proteales</taxon>
        <taxon>Nelumbonaceae</taxon>
        <taxon>Nelumbo</taxon>
    </lineage>
</organism>
<dbReference type="PANTHER" id="PTHR46146:SF23">
    <property type="entry name" value="PROTEIN KINASE DOMAIN-CONTAINING PROTEIN"/>
    <property type="match status" value="1"/>
</dbReference>
<protein>
    <submittedName>
        <fullName evidence="2">Serine/threonine-protein kinase-like protein ACR4</fullName>
    </submittedName>
</protein>
<dbReference type="SUPFAM" id="SSF56112">
    <property type="entry name" value="Protein kinase-like (PK-like)"/>
    <property type="match status" value="1"/>
</dbReference>
<evidence type="ECO:0000313" key="1">
    <source>
        <dbReference type="Proteomes" id="UP000189703"/>
    </source>
</evidence>
<dbReference type="eggNOG" id="KOG1187">
    <property type="taxonomic scope" value="Eukaryota"/>
</dbReference>